<evidence type="ECO:0000256" key="1">
    <source>
        <dbReference type="SAM" id="SignalP"/>
    </source>
</evidence>
<dbReference type="OrthoDB" id="770741at2"/>
<evidence type="ECO:0000313" key="2">
    <source>
        <dbReference type="EMBL" id="SEN08438.1"/>
    </source>
</evidence>
<feature type="chain" id="PRO_5011754887" description="Lipoprotein" evidence="1">
    <location>
        <begin position="21"/>
        <end position="157"/>
    </location>
</feature>
<sequence>MKRSLAALFCAFAFAGCSSAPDNAGTTTADNSDSATFVQADTAYRTFSPAGKENRSVEIDSAMRERLSWADVLVTQYISLTDNTAVQNAAKDSSIAWLWDQLLDTDSAKYMVCHLGHDYEDDYGKRFITDGWLYIDTLTHQVYEYDVPDDSLIVWNH</sequence>
<keyword evidence="1" id="KW-0732">Signal</keyword>
<proteinExistence type="predicted"/>
<name>A0A1H8DPE4_9BACT</name>
<evidence type="ECO:0008006" key="4">
    <source>
        <dbReference type="Google" id="ProtNLM"/>
    </source>
</evidence>
<protein>
    <recommendedName>
        <fullName evidence="4">Lipoprotein</fullName>
    </recommendedName>
</protein>
<organism evidence="2 3">
    <name type="scientific">Chitinophaga rupis</name>
    <dbReference type="NCBI Taxonomy" id="573321"/>
    <lineage>
        <taxon>Bacteria</taxon>
        <taxon>Pseudomonadati</taxon>
        <taxon>Bacteroidota</taxon>
        <taxon>Chitinophagia</taxon>
        <taxon>Chitinophagales</taxon>
        <taxon>Chitinophagaceae</taxon>
        <taxon>Chitinophaga</taxon>
    </lineage>
</organism>
<dbReference type="AlphaFoldDB" id="A0A1H8DPE4"/>
<feature type="signal peptide" evidence="1">
    <location>
        <begin position="1"/>
        <end position="20"/>
    </location>
</feature>
<dbReference type="Proteomes" id="UP000198984">
    <property type="component" value="Unassembled WGS sequence"/>
</dbReference>
<dbReference type="EMBL" id="FOBB01000008">
    <property type="protein sequence ID" value="SEN08438.1"/>
    <property type="molecule type" value="Genomic_DNA"/>
</dbReference>
<reference evidence="2 3" key="1">
    <citation type="submission" date="2016-10" db="EMBL/GenBank/DDBJ databases">
        <authorList>
            <person name="de Groot N.N."/>
        </authorList>
    </citation>
    <scope>NUCLEOTIDE SEQUENCE [LARGE SCALE GENOMIC DNA]</scope>
    <source>
        <strain evidence="2 3">DSM 21039</strain>
    </source>
</reference>
<evidence type="ECO:0000313" key="3">
    <source>
        <dbReference type="Proteomes" id="UP000198984"/>
    </source>
</evidence>
<dbReference type="RefSeq" id="WP_089918603.1">
    <property type="nucleotide sequence ID" value="NZ_FOBB01000008.1"/>
</dbReference>
<dbReference type="STRING" id="573321.SAMN04488505_10845"/>
<gene>
    <name evidence="2" type="ORF">SAMN04488505_10845</name>
</gene>
<keyword evidence="3" id="KW-1185">Reference proteome</keyword>
<dbReference type="PROSITE" id="PS51257">
    <property type="entry name" value="PROKAR_LIPOPROTEIN"/>
    <property type="match status" value="1"/>
</dbReference>
<accession>A0A1H8DPE4</accession>